<organism evidence="1">
    <name type="scientific">Polaromonas hydrogenivorans</name>
    <dbReference type="NCBI Taxonomy" id="335476"/>
    <lineage>
        <taxon>Bacteria</taxon>
        <taxon>Pseudomonadati</taxon>
        <taxon>Pseudomonadota</taxon>
        <taxon>Betaproteobacteria</taxon>
        <taxon>Burkholderiales</taxon>
        <taxon>Comamonadaceae</taxon>
        <taxon>Polaromonas</taxon>
    </lineage>
</organism>
<accession>A0AAU7LTY5</accession>
<gene>
    <name evidence="1" type="ORF">ABLV49_04720</name>
</gene>
<dbReference type="EMBL" id="CP157675">
    <property type="protein sequence ID" value="XBP71114.1"/>
    <property type="molecule type" value="Genomic_DNA"/>
</dbReference>
<evidence type="ECO:0000313" key="1">
    <source>
        <dbReference type="EMBL" id="XBP71114.1"/>
    </source>
</evidence>
<proteinExistence type="predicted"/>
<name>A0AAU7LTY5_9BURK</name>
<dbReference type="AlphaFoldDB" id="A0AAU7LTY5"/>
<sequence length="198" mass="21631">MLIPSKIAITQNAHHRDSGDYSFRPAPRRGHKNLLIFSSFLHRAMDFPVWFLMCKILFLSPNHSVKKCTRNASTQSHVLSLILTGCLGLSACSQAAPATDSLRPADSRPPAAANPNRGQPLRVIVRFRQPVAYRAPAFLQGMGEKIHAPVAYVSSVSPDTHVYQIDAKPGQNRADILRSLGNVPEVLSVEADAAAKPF</sequence>
<protein>
    <submittedName>
        <fullName evidence="1">Uncharacterized protein</fullName>
    </submittedName>
</protein>
<dbReference type="RefSeq" id="WP_349280438.1">
    <property type="nucleotide sequence ID" value="NZ_CBCSCU010000010.1"/>
</dbReference>
<reference evidence="1" key="1">
    <citation type="submission" date="2024-05" db="EMBL/GenBank/DDBJ databases">
        <authorList>
            <person name="Bunk B."/>
            <person name="Swiderski J."/>
            <person name="Sproer C."/>
            <person name="Thiel V."/>
        </authorList>
    </citation>
    <scope>NUCLEOTIDE SEQUENCE</scope>
    <source>
        <strain evidence="1">DSM 17735</strain>
    </source>
</reference>